<evidence type="ECO:0000313" key="2">
    <source>
        <dbReference type="EMBL" id="GAA1148577.1"/>
    </source>
</evidence>
<name>A0ABN1UHM1_9ACTN</name>
<dbReference type="InterPro" id="IPR016040">
    <property type="entry name" value="NAD(P)-bd_dom"/>
</dbReference>
<dbReference type="PANTHER" id="PTHR15020:SF50">
    <property type="entry name" value="UPF0659 PROTEIN YMR090W"/>
    <property type="match status" value="1"/>
</dbReference>
<dbReference type="Pfam" id="PF13460">
    <property type="entry name" value="NAD_binding_10"/>
    <property type="match status" value="1"/>
</dbReference>
<accession>A0ABN1UHM1</accession>
<dbReference type="CDD" id="cd05243">
    <property type="entry name" value="SDR_a5"/>
    <property type="match status" value="1"/>
</dbReference>
<evidence type="ECO:0000313" key="3">
    <source>
        <dbReference type="Proteomes" id="UP001499979"/>
    </source>
</evidence>
<dbReference type="PANTHER" id="PTHR15020">
    <property type="entry name" value="FLAVIN REDUCTASE-RELATED"/>
    <property type="match status" value="1"/>
</dbReference>
<organism evidence="2 3">
    <name type="scientific">Nocardioides aquiterrae</name>
    <dbReference type="NCBI Taxonomy" id="203799"/>
    <lineage>
        <taxon>Bacteria</taxon>
        <taxon>Bacillati</taxon>
        <taxon>Actinomycetota</taxon>
        <taxon>Actinomycetes</taxon>
        <taxon>Propionibacteriales</taxon>
        <taxon>Nocardioidaceae</taxon>
        <taxon>Nocardioides</taxon>
    </lineage>
</organism>
<dbReference type="Proteomes" id="UP001499979">
    <property type="component" value="Unassembled WGS sequence"/>
</dbReference>
<dbReference type="EMBL" id="BAAAJE010000015">
    <property type="protein sequence ID" value="GAA1148577.1"/>
    <property type="molecule type" value="Genomic_DNA"/>
</dbReference>
<feature type="domain" description="NAD(P)-binding" evidence="1">
    <location>
        <begin position="8"/>
        <end position="193"/>
    </location>
</feature>
<keyword evidence="3" id="KW-1185">Reference proteome</keyword>
<proteinExistence type="predicted"/>
<protein>
    <submittedName>
        <fullName evidence="2">NAD(P)H-binding protein</fullName>
    </submittedName>
</protein>
<reference evidence="2 3" key="1">
    <citation type="journal article" date="2019" name="Int. J. Syst. Evol. Microbiol.">
        <title>The Global Catalogue of Microorganisms (GCM) 10K type strain sequencing project: providing services to taxonomists for standard genome sequencing and annotation.</title>
        <authorList>
            <consortium name="The Broad Institute Genomics Platform"/>
            <consortium name="The Broad Institute Genome Sequencing Center for Infectious Disease"/>
            <person name="Wu L."/>
            <person name="Ma J."/>
        </authorList>
    </citation>
    <scope>NUCLEOTIDE SEQUENCE [LARGE SCALE GENOMIC DNA]</scope>
    <source>
        <strain evidence="2 3">JCM 11813</strain>
    </source>
</reference>
<dbReference type="Gene3D" id="3.40.50.720">
    <property type="entry name" value="NAD(P)-binding Rossmann-like Domain"/>
    <property type="match status" value="1"/>
</dbReference>
<gene>
    <name evidence="2" type="ORF">GCM10009606_29080</name>
</gene>
<dbReference type="SUPFAM" id="SSF51735">
    <property type="entry name" value="NAD(P)-binding Rossmann-fold domains"/>
    <property type="match status" value="1"/>
</dbReference>
<comment type="caution">
    <text evidence="2">The sequence shown here is derived from an EMBL/GenBank/DDBJ whole genome shotgun (WGS) entry which is preliminary data.</text>
</comment>
<evidence type="ECO:0000259" key="1">
    <source>
        <dbReference type="Pfam" id="PF13460"/>
    </source>
</evidence>
<dbReference type="InterPro" id="IPR036291">
    <property type="entry name" value="NAD(P)-bd_dom_sf"/>
</dbReference>
<sequence length="230" mass="24862">MARVAVVGGHGKVARLLHPLLVRAGHTPVALVRNEAYRRELEDLGAEVRMLDIEKETAEGFARAFAGCRAVVFSAGAGADGKVERKRTVDLEGSLKSIEACQTAGIKRFVQVSAMVVDDPIPEDASPVWRAYIEAKRAADDALRDSELDWTILRPGWLTDDPGTRRVVIGRDVPEGDIPRADLAAVIVAVLDNDVTIGRQWELTQDGTLIVEAIAVAAAAELRGNPVWAR</sequence>
<dbReference type="RefSeq" id="WP_343908302.1">
    <property type="nucleotide sequence ID" value="NZ_BAAAJE010000015.1"/>
</dbReference>